<evidence type="ECO:0000313" key="2">
    <source>
        <dbReference type="Proteomes" id="UP001305928"/>
    </source>
</evidence>
<dbReference type="RefSeq" id="WP_318645247.1">
    <property type="nucleotide sequence ID" value="NZ_CP137892.1"/>
</dbReference>
<sequence>MFSIRSLFAPRRPLRTFVLLDERGLCRAFRQSLQAPSGAGWTEVKEQRLSWLNQPLPASARLLPVAAHPSLGKALAA</sequence>
<protein>
    <submittedName>
        <fullName evidence="1">Uncharacterized protein</fullName>
    </submittedName>
</protein>
<dbReference type="Proteomes" id="UP001305928">
    <property type="component" value="Chromosome"/>
</dbReference>
<accession>A0ABZ0PZX4</accession>
<name>A0ABZ0PZX4_9PSED</name>
<organism evidence="1 2">
    <name type="scientific">Pseudomonas benzenivorans</name>
    <dbReference type="NCBI Taxonomy" id="556533"/>
    <lineage>
        <taxon>Bacteria</taxon>
        <taxon>Pseudomonadati</taxon>
        <taxon>Pseudomonadota</taxon>
        <taxon>Gammaproteobacteria</taxon>
        <taxon>Pseudomonadales</taxon>
        <taxon>Pseudomonadaceae</taxon>
        <taxon>Pseudomonas</taxon>
    </lineage>
</organism>
<reference evidence="1 2" key="1">
    <citation type="submission" date="2023-11" db="EMBL/GenBank/DDBJ databases">
        <title>Complete genome of Pseudomonas benzenivorans BA3361.</title>
        <authorList>
            <person name="Shin S.Y."/>
            <person name="Song J."/>
            <person name="Kang H."/>
        </authorList>
    </citation>
    <scope>NUCLEOTIDE SEQUENCE [LARGE SCALE GENOMIC DNA]</scope>
    <source>
        <strain evidence="1 2">HNIBRBA3361</strain>
    </source>
</reference>
<evidence type="ECO:0000313" key="1">
    <source>
        <dbReference type="EMBL" id="WPC06067.1"/>
    </source>
</evidence>
<dbReference type="EMBL" id="CP137892">
    <property type="protein sequence ID" value="WPC06067.1"/>
    <property type="molecule type" value="Genomic_DNA"/>
</dbReference>
<keyword evidence="2" id="KW-1185">Reference proteome</keyword>
<proteinExistence type="predicted"/>
<gene>
    <name evidence="1" type="ORF">SBP02_04760</name>
</gene>